<dbReference type="AlphaFoldDB" id="A0A2T0JEI2"/>
<dbReference type="Pfam" id="PF17932">
    <property type="entry name" value="TetR_C_24"/>
    <property type="match status" value="1"/>
</dbReference>
<dbReference type="InterPro" id="IPR001647">
    <property type="entry name" value="HTH_TetR"/>
</dbReference>
<name>A0A2T0JEI2_9ACTN</name>
<evidence type="ECO:0000256" key="3">
    <source>
        <dbReference type="ARBA" id="ARBA00023125"/>
    </source>
</evidence>
<dbReference type="InterPro" id="IPR009057">
    <property type="entry name" value="Homeodomain-like_sf"/>
</dbReference>
<dbReference type="PROSITE" id="PS50977">
    <property type="entry name" value="HTH_TETR_2"/>
    <property type="match status" value="1"/>
</dbReference>
<keyword evidence="2" id="KW-0805">Transcription regulation</keyword>
<dbReference type="Pfam" id="PF00440">
    <property type="entry name" value="TetR_N"/>
    <property type="match status" value="1"/>
</dbReference>
<evidence type="ECO:0000313" key="8">
    <source>
        <dbReference type="Proteomes" id="UP000239415"/>
    </source>
</evidence>
<accession>A0A2T0JEI2</accession>
<evidence type="ECO:0000256" key="5">
    <source>
        <dbReference type="PROSITE-ProRule" id="PRU00335"/>
    </source>
</evidence>
<keyword evidence="3 5" id="KW-0238">DNA-binding</keyword>
<dbReference type="Gene3D" id="1.10.357.10">
    <property type="entry name" value="Tetracycline Repressor, domain 2"/>
    <property type="match status" value="1"/>
</dbReference>
<feature type="domain" description="HTH tetR-type" evidence="6">
    <location>
        <begin position="8"/>
        <end position="68"/>
    </location>
</feature>
<dbReference type="OrthoDB" id="1669699at2"/>
<evidence type="ECO:0000313" key="7">
    <source>
        <dbReference type="EMBL" id="PRX06016.1"/>
    </source>
</evidence>
<dbReference type="PANTHER" id="PTHR30055:SF175">
    <property type="entry name" value="HTH-TYPE TRANSCRIPTIONAL REPRESSOR KSTR2"/>
    <property type="match status" value="1"/>
</dbReference>
<evidence type="ECO:0000256" key="2">
    <source>
        <dbReference type="ARBA" id="ARBA00023015"/>
    </source>
</evidence>
<evidence type="ECO:0000256" key="4">
    <source>
        <dbReference type="ARBA" id="ARBA00023163"/>
    </source>
</evidence>
<dbReference type="InterPro" id="IPR041490">
    <property type="entry name" value="KstR2_TetR_C"/>
</dbReference>
<dbReference type="SUPFAM" id="SSF48498">
    <property type="entry name" value="Tetracyclin repressor-like, C-terminal domain"/>
    <property type="match status" value="1"/>
</dbReference>
<dbReference type="Proteomes" id="UP000239415">
    <property type="component" value="Unassembled WGS sequence"/>
</dbReference>
<dbReference type="InterPro" id="IPR050109">
    <property type="entry name" value="HTH-type_TetR-like_transc_reg"/>
</dbReference>
<keyword evidence="8" id="KW-1185">Reference proteome</keyword>
<dbReference type="PRINTS" id="PR00455">
    <property type="entry name" value="HTHTETR"/>
</dbReference>
<organism evidence="7 8">
    <name type="scientific">Actinoplanes italicus</name>
    <dbReference type="NCBI Taxonomy" id="113567"/>
    <lineage>
        <taxon>Bacteria</taxon>
        <taxon>Bacillati</taxon>
        <taxon>Actinomycetota</taxon>
        <taxon>Actinomycetes</taxon>
        <taxon>Micromonosporales</taxon>
        <taxon>Micromonosporaceae</taxon>
        <taxon>Actinoplanes</taxon>
    </lineage>
</organism>
<dbReference type="Gene3D" id="1.10.10.60">
    <property type="entry name" value="Homeodomain-like"/>
    <property type="match status" value="1"/>
</dbReference>
<keyword evidence="4" id="KW-0804">Transcription</keyword>
<keyword evidence="1" id="KW-0678">Repressor</keyword>
<dbReference type="RefSeq" id="WP_106331068.1">
    <property type="nucleotide sequence ID" value="NZ_BOMO01000186.1"/>
</dbReference>
<evidence type="ECO:0000259" key="6">
    <source>
        <dbReference type="PROSITE" id="PS50977"/>
    </source>
</evidence>
<feature type="DNA-binding region" description="H-T-H motif" evidence="5">
    <location>
        <begin position="31"/>
        <end position="50"/>
    </location>
</feature>
<proteinExistence type="predicted"/>
<evidence type="ECO:0000256" key="1">
    <source>
        <dbReference type="ARBA" id="ARBA00022491"/>
    </source>
</evidence>
<dbReference type="InterPro" id="IPR036271">
    <property type="entry name" value="Tet_transcr_reg_TetR-rel_C_sf"/>
</dbReference>
<comment type="caution">
    <text evidence="7">The sequence shown here is derived from an EMBL/GenBank/DDBJ whole genome shotgun (WGS) entry which is preliminary data.</text>
</comment>
<dbReference type="GO" id="GO:0000976">
    <property type="term" value="F:transcription cis-regulatory region binding"/>
    <property type="evidence" value="ECO:0007669"/>
    <property type="project" value="TreeGrafter"/>
</dbReference>
<sequence>MTGRPARASSRDAILRVFAEHVAERGYADTSLGDIAAELGLSKGTIVHHFRSKEALLGELHEAYFARRFAEARFILAELDDPVSRLVAMIYALLAAHRDDRAASLACLRELIRYFEGELNDFVRKQRVDYTQIVVDILQDGAQRGVLHTGDPRMTAFHVFGMCNYAWTWYRPDGPQSVEEIAGRFARELLGGLTGPAEADSLGERIAEAIATVQRAPGRLPAGASLVVGTSGTR</sequence>
<protein>
    <submittedName>
        <fullName evidence="7">TetR family transcriptional regulator</fullName>
    </submittedName>
</protein>
<reference evidence="7 8" key="1">
    <citation type="submission" date="2018-03" db="EMBL/GenBank/DDBJ databases">
        <title>Genomic Encyclopedia of Archaeal and Bacterial Type Strains, Phase II (KMG-II): from individual species to whole genera.</title>
        <authorList>
            <person name="Goeker M."/>
        </authorList>
    </citation>
    <scope>NUCLEOTIDE SEQUENCE [LARGE SCALE GENOMIC DNA]</scope>
    <source>
        <strain evidence="7 8">DSM 43146</strain>
    </source>
</reference>
<dbReference type="SUPFAM" id="SSF46689">
    <property type="entry name" value="Homeodomain-like"/>
    <property type="match status" value="1"/>
</dbReference>
<gene>
    <name evidence="7" type="ORF">CLV67_14440</name>
</gene>
<dbReference type="EMBL" id="PVMZ01000044">
    <property type="protein sequence ID" value="PRX06016.1"/>
    <property type="molecule type" value="Genomic_DNA"/>
</dbReference>
<dbReference type="GO" id="GO:0003700">
    <property type="term" value="F:DNA-binding transcription factor activity"/>
    <property type="evidence" value="ECO:0007669"/>
    <property type="project" value="TreeGrafter"/>
</dbReference>
<dbReference type="PANTHER" id="PTHR30055">
    <property type="entry name" value="HTH-TYPE TRANSCRIPTIONAL REGULATOR RUTR"/>
    <property type="match status" value="1"/>
</dbReference>